<dbReference type="GO" id="GO:0030621">
    <property type="term" value="F:U4 snRNA binding"/>
    <property type="evidence" value="ECO:0007669"/>
    <property type="project" value="TreeGrafter"/>
</dbReference>
<keyword evidence="2" id="KW-0677">Repeat</keyword>
<feature type="compositionally biased region" description="Basic and acidic residues" evidence="4">
    <location>
        <begin position="65"/>
        <end position="87"/>
    </location>
</feature>
<dbReference type="GO" id="GO:0046540">
    <property type="term" value="C:U4/U6 x U5 tri-snRNP complex"/>
    <property type="evidence" value="ECO:0007669"/>
    <property type="project" value="TreeGrafter"/>
</dbReference>
<sequence length="236" mass="26273">MFRLRESSRGRSGRSEKSGEGGEGKKSQDDCQQPGTTKASASLKDAAPLVGQYSLPRAKRRLRSRRSEDVARGDEAINNKSSRRPEDLNNFCSQIGDDRPITSVCHISPDSKMLATASDTTPTAIGSAHRPSLSRPIRRHLASCAETLRKLWNLESDEPVADIEGHSERVSRVSWHPSGRFLGTSSYDKSWRLWDLEVREEILHQEVTAKESMTSASTPTARWLPPVLNTTTDIYL</sequence>
<dbReference type="Proteomes" id="UP001335648">
    <property type="component" value="Unassembled WGS sequence"/>
</dbReference>
<dbReference type="SUPFAM" id="SSF50978">
    <property type="entry name" value="WD40 repeat-like"/>
    <property type="match status" value="1"/>
</dbReference>
<evidence type="ECO:0000256" key="1">
    <source>
        <dbReference type="ARBA" id="ARBA00022574"/>
    </source>
</evidence>
<dbReference type="Pfam" id="PF00400">
    <property type="entry name" value="WD40"/>
    <property type="match status" value="2"/>
</dbReference>
<dbReference type="InterPro" id="IPR019775">
    <property type="entry name" value="WD40_repeat_CS"/>
</dbReference>
<dbReference type="GO" id="GO:0017070">
    <property type="term" value="F:U6 snRNA binding"/>
    <property type="evidence" value="ECO:0007669"/>
    <property type="project" value="TreeGrafter"/>
</dbReference>
<dbReference type="EMBL" id="JAULUE010002065">
    <property type="protein sequence ID" value="KAK5878259.1"/>
    <property type="molecule type" value="Genomic_DNA"/>
</dbReference>
<dbReference type="InterPro" id="IPR036322">
    <property type="entry name" value="WD40_repeat_dom_sf"/>
</dbReference>
<dbReference type="PANTHER" id="PTHR19846:SF0">
    <property type="entry name" value="PRE-MRNA PROCESSING FACTOR 4"/>
    <property type="match status" value="1"/>
</dbReference>
<name>A0AAN8GHG8_9TELE</name>
<dbReference type="SMART" id="SM00320">
    <property type="entry name" value="WD40"/>
    <property type="match status" value="1"/>
</dbReference>
<dbReference type="GO" id="GO:0000398">
    <property type="term" value="P:mRNA splicing, via spliceosome"/>
    <property type="evidence" value="ECO:0007669"/>
    <property type="project" value="TreeGrafter"/>
</dbReference>
<dbReference type="AlphaFoldDB" id="A0AAN8GHG8"/>
<reference evidence="5 6" key="1">
    <citation type="journal article" date="2023" name="Mol. Biol. Evol.">
        <title>Genomics of Secondarily Temperate Adaptation in the Only Non-Antarctic Icefish.</title>
        <authorList>
            <person name="Rivera-Colon A.G."/>
            <person name="Rayamajhi N."/>
            <person name="Minhas B.F."/>
            <person name="Madrigal G."/>
            <person name="Bilyk K.T."/>
            <person name="Yoon V."/>
            <person name="Hune M."/>
            <person name="Gregory S."/>
            <person name="Cheng C.H.C."/>
            <person name="Catchen J.M."/>
        </authorList>
    </citation>
    <scope>NUCLEOTIDE SEQUENCE [LARGE SCALE GENOMIC DNA]</scope>
    <source>
        <strain evidence="5">JC2023a</strain>
    </source>
</reference>
<feature type="repeat" description="WD" evidence="3">
    <location>
        <begin position="163"/>
        <end position="204"/>
    </location>
</feature>
<evidence type="ECO:0000256" key="3">
    <source>
        <dbReference type="PROSITE-ProRule" id="PRU00221"/>
    </source>
</evidence>
<evidence type="ECO:0000256" key="4">
    <source>
        <dbReference type="SAM" id="MobiDB-lite"/>
    </source>
</evidence>
<accession>A0AAN8GHG8</accession>
<dbReference type="PROSITE" id="PS00678">
    <property type="entry name" value="WD_REPEATS_1"/>
    <property type="match status" value="1"/>
</dbReference>
<evidence type="ECO:0000256" key="2">
    <source>
        <dbReference type="ARBA" id="ARBA00022737"/>
    </source>
</evidence>
<dbReference type="PROSITE" id="PS50294">
    <property type="entry name" value="WD_REPEATS_REGION"/>
    <property type="match status" value="1"/>
</dbReference>
<dbReference type="PROSITE" id="PS50082">
    <property type="entry name" value="WD_REPEATS_2"/>
    <property type="match status" value="1"/>
</dbReference>
<feature type="compositionally biased region" description="Polar residues" evidence="4">
    <location>
        <begin position="30"/>
        <end position="40"/>
    </location>
</feature>
<evidence type="ECO:0000313" key="5">
    <source>
        <dbReference type="EMBL" id="KAK5878259.1"/>
    </source>
</evidence>
<dbReference type="PANTHER" id="PTHR19846">
    <property type="entry name" value="WD40 REPEAT PROTEIN"/>
    <property type="match status" value="1"/>
</dbReference>
<evidence type="ECO:0000313" key="6">
    <source>
        <dbReference type="Proteomes" id="UP001335648"/>
    </source>
</evidence>
<dbReference type="InterPro" id="IPR015943">
    <property type="entry name" value="WD40/YVTN_repeat-like_dom_sf"/>
</dbReference>
<dbReference type="InterPro" id="IPR001680">
    <property type="entry name" value="WD40_rpt"/>
</dbReference>
<feature type="compositionally biased region" description="Basic and acidic residues" evidence="4">
    <location>
        <begin position="1"/>
        <end position="29"/>
    </location>
</feature>
<organism evidence="5 6">
    <name type="scientific">Champsocephalus esox</name>
    <name type="common">pike icefish</name>
    <dbReference type="NCBI Taxonomy" id="159716"/>
    <lineage>
        <taxon>Eukaryota</taxon>
        <taxon>Metazoa</taxon>
        <taxon>Chordata</taxon>
        <taxon>Craniata</taxon>
        <taxon>Vertebrata</taxon>
        <taxon>Euteleostomi</taxon>
        <taxon>Actinopterygii</taxon>
        <taxon>Neopterygii</taxon>
        <taxon>Teleostei</taxon>
        <taxon>Neoteleostei</taxon>
        <taxon>Acanthomorphata</taxon>
        <taxon>Eupercaria</taxon>
        <taxon>Perciformes</taxon>
        <taxon>Notothenioidei</taxon>
        <taxon>Channichthyidae</taxon>
        <taxon>Champsocephalus</taxon>
    </lineage>
</organism>
<protein>
    <submittedName>
        <fullName evidence="5">Uncharacterized protein</fullName>
    </submittedName>
</protein>
<keyword evidence="6" id="KW-1185">Reference proteome</keyword>
<dbReference type="Gene3D" id="2.130.10.10">
    <property type="entry name" value="YVTN repeat-like/Quinoprotein amine dehydrogenase"/>
    <property type="match status" value="1"/>
</dbReference>
<keyword evidence="1 3" id="KW-0853">WD repeat</keyword>
<gene>
    <name evidence="5" type="ORF">CesoFtcFv8_023681</name>
</gene>
<feature type="region of interest" description="Disordered" evidence="4">
    <location>
        <begin position="1"/>
        <end position="92"/>
    </location>
</feature>
<comment type="caution">
    <text evidence="5">The sequence shown here is derived from an EMBL/GenBank/DDBJ whole genome shotgun (WGS) entry which is preliminary data.</text>
</comment>
<proteinExistence type="predicted"/>